<dbReference type="KEGG" id="csx:CSING_09320"/>
<accession>A0A0B6ES68</accession>
<organism evidence="1 2">
    <name type="scientific">Corynebacterium singulare</name>
    <dbReference type="NCBI Taxonomy" id="161899"/>
    <lineage>
        <taxon>Bacteria</taxon>
        <taxon>Bacillati</taxon>
        <taxon>Actinomycetota</taxon>
        <taxon>Actinomycetes</taxon>
        <taxon>Mycobacteriales</taxon>
        <taxon>Corynebacteriaceae</taxon>
        <taxon>Corynebacterium</taxon>
    </lineage>
</organism>
<name>A0A0B6ES68_9CORY</name>
<evidence type="ECO:0000313" key="2">
    <source>
        <dbReference type="Proteomes" id="UP000031890"/>
    </source>
</evidence>
<proteinExistence type="predicted"/>
<sequence length="87" mass="9993">MPIYVGNTLYAVHTAGGCNPGCTDGHDMPMWHTNIVSRKSWVFTTRRLNSQFSDMEREKQLLACDIQLVYFHRLLGQFDHPIITTPL</sequence>
<protein>
    <submittedName>
        <fullName evidence="1">Uncharacterized protein</fullName>
    </submittedName>
</protein>
<gene>
    <name evidence="1" type="ORF">CSING_09320</name>
</gene>
<dbReference type="AlphaFoldDB" id="A0A0B6ES68"/>
<reference evidence="1 2" key="1">
    <citation type="journal article" date="2015" name="Genome Announc.">
        <title>Complete Genome Sequence and Annotation of Corynebacterium singulare DSM 44357, Isolated from a Human Semen Specimen.</title>
        <authorList>
            <person name="Merten M."/>
            <person name="Brinkrolf K."/>
            <person name="Albersmeier A."/>
            <person name="Kutter Y."/>
            <person name="Ruckert C."/>
            <person name="Tauch A."/>
        </authorList>
    </citation>
    <scope>NUCLEOTIDE SEQUENCE [LARGE SCALE GENOMIC DNA]</scope>
    <source>
        <strain evidence="1">IBS B52218</strain>
    </source>
</reference>
<dbReference type="Proteomes" id="UP000031890">
    <property type="component" value="Chromosome"/>
</dbReference>
<dbReference type="HOGENOM" id="CLU_2478075_0_0_11"/>
<evidence type="ECO:0000313" key="1">
    <source>
        <dbReference type="EMBL" id="AJI79382.1"/>
    </source>
</evidence>
<dbReference type="EMBL" id="CP010827">
    <property type="protein sequence ID" value="AJI79382.1"/>
    <property type="molecule type" value="Genomic_DNA"/>
</dbReference>